<reference evidence="1 2" key="1">
    <citation type="journal article" date="2013" name="Nat. Genet.">
        <title>The genome of the hydatid tapeworm Echinococcus granulosus.</title>
        <authorList>
            <person name="Zheng H."/>
            <person name="Zhang W."/>
            <person name="Zhang L."/>
            <person name="Zhang Z."/>
            <person name="Li J."/>
            <person name="Lu G."/>
            <person name="Zhu Y."/>
            <person name="Wang Y."/>
            <person name="Huang Y."/>
            <person name="Liu J."/>
            <person name="Kang H."/>
            <person name="Chen J."/>
            <person name="Wang L."/>
            <person name="Chen A."/>
            <person name="Yu S."/>
            <person name="Gao Z."/>
            <person name="Jin L."/>
            <person name="Gu W."/>
            <person name="Wang Z."/>
            <person name="Zhao L."/>
            <person name="Shi B."/>
            <person name="Wen H."/>
            <person name="Lin R."/>
            <person name="Jones M.K."/>
            <person name="Brejova B."/>
            <person name="Vinar T."/>
            <person name="Zhao G."/>
            <person name="McManus D.P."/>
            <person name="Chen Z."/>
            <person name="Zhou Y."/>
            <person name="Wang S."/>
        </authorList>
    </citation>
    <scope>NUCLEOTIDE SEQUENCE [LARGE SCALE GENOMIC DNA]</scope>
</reference>
<protein>
    <submittedName>
        <fullName evidence="1">Uncharacterized protein</fullName>
    </submittedName>
</protein>
<proteinExistence type="predicted"/>
<dbReference type="EMBL" id="APAU02000003">
    <property type="protein sequence ID" value="EUB64202.1"/>
    <property type="molecule type" value="Genomic_DNA"/>
</dbReference>
<dbReference type="Proteomes" id="UP000019149">
    <property type="component" value="Unassembled WGS sequence"/>
</dbReference>
<organism evidence="1 2">
    <name type="scientific">Echinococcus granulosus</name>
    <name type="common">Hydatid tapeworm</name>
    <dbReference type="NCBI Taxonomy" id="6210"/>
    <lineage>
        <taxon>Eukaryota</taxon>
        <taxon>Metazoa</taxon>
        <taxon>Spiralia</taxon>
        <taxon>Lophotrochozoa</taxon>
        <taxon>Platyhelminthes</taxon>
        <taxon>Cestoda</taxon>
        <taxon>Eucestoda</taxon>
        <taxon>Cyclophyllidea</taxon>
        <taxon>Taeniidae</taxon>
        <taxon>Echinococcus</taxon>
        <taxon>Echinococcus granulosus group</taxon>
    </lineage>
</organism>
<dbReference type="KEGG" id="egl:EGR_00746"/>
<evidence type="ECO:0000313" key="2">
    <source>
        <dbReference type="Proteomes" id="UP000019149"/>
    </source>
</evidence>
<dbReference type="AlphaFoldDB" id="W6V050"/>
<keyword evidence="2" id="KW-1185">Reference proteome</keyword>
<comment type="caution">
    <text evidence="1">The sequence shown here is derived from an EMBL/GenBank/DDBJ whole genome shotgun (WGS) entry which is preliminary data.</text>
</comment>
<accession>W6V050</accession>
<evidence type="ECO:0000313" key="1">
    <source>
        <dbReference type="EMBL" id="EUB64202.1"/>
    </source>
</evidence>
<dbReference type="CTD" id="36336461"/>
<dbReference type="RefSeq" id="XP_024355398.1">
    <property type="nucleotide sequence ID" value="XM_024489995.1"/>
</dbReference>
<dbReference type="GeneID" id="36336461"/>
<gene>
    <name evidence="1" type="ORF">EGR_00746</name>
</gene>
<sequence>MGKLSGTTSCAISEAAFWLGPPVCPLLQHAAPQGRLSVPPVARLRARAWASGGCAPSAGWHAPSVRAGIPHPPTVFMHAPQLGELANEQTREAAAFHAEV</sequence>
<name>W6V050_ECHGR</name>